<evidence type="ECO:0000313" key="2">
    <source>
        <dbReference type="EMBL" id="ADH89829.1"/>
    </source>
</evidence>
<dbReference type="EMBL" id="CP002026">
    <property type="protein sequence ID" value="ADH89829.1"/>
    <property type="molecule type" value="Genomic_DNA"/>
</dbReference>
<dbReference type="eggNOG" id="COG1359">
    <property type="taxonomic scope" value="Bacteria"/>
</dbReference>
<evidence type="ECO:0000259" key="1">
    <source>
        <dbReference type="PROSITE" id="PS51725"/>
    </source>
</evidence>
<evidence type="ECO:0000313" key="3">
    <source>
        <dbReference type="Proteomes" id="UP000006633"/>
    </source>
</evidence>
<dbReference type="STRING" id="639283.Snov_2534"/>
<keyword evidence="2" id="KW-0560">Oxidoreductase</keyword>
<dbReference type="OrthoDB" id="1494517at2"/>
<sequence>MIILINVFTVDPANQQRLIEILTEATEGSVNRAEGFISATLHRSLDGTKVTMYAQWRRLEDYEAMRRDAGPLTFFQDALAIATFDPGIYQVVRSFTPDRGEAAC</sequence>
<gene>
    <name evidence="2" type="ordered locus">Snov_2534</name>
</gene>
<keyword evidence="3" id="KW-1185">Reference proteome</keyword>
<dbReference type="InterPro" id="IPR011008">
    <property type="entry name" value="Dimeric_a/b-barrel"/>
</dbReference>
<dbReference type="HOGENOM" id="CLU_127577_4_1_5"/>
<keyword evidence="2" id="KW-0503">Monooxygenase</keyword>
<dbReference type="PROSITE" id="PS51725">
    <property type="entry name" value="ABM"/>
    <property type="match status" value="1"/>
</dbReference>
<feature type="domain" description="ABM" evidence="1">
    <location>
        <begin position="2"/>
        <end position="92"/>
    </location>
</feature>
<dbReference type="InterPro" id="IPR007138">
    <property type="entry name" value="ABM_dom"/>
</dbReference>
<organism evidence="2 3">
    <name type="scientific">Ancylobacter novellus (strain ATCC 8093 / DSM 506 / JCM 20403 / CCM 1077 / IAM 12100 / NBRC 12443 / NCIMB 10456)</name>
    <name type="common">Starkeya novella</name>
    <dbReference type="NCBI Taxonomy" id="639283"/>
    <lineage>
        <taxon>Bacteria</taxon>
        <taxon>Pseudomonadati</taxon>
        <taxon>Pseudomonadota</taxon>
        <taxon>Alphaproteobacteria</taxon>
        <taxon>Hyphomicrobiales</taxon>
        <taxon>Xanthobacteraceae</taxon>
        <taxon>Ancylobacter</taxon>
    </lineage>
</organism>
<dbReference type="Proteomes" id="UP000006633">
    <property type="component" value="Chromosome"/>
</dbReference>
<dbReference type="RefSeq" id="WP_013167333.1">
    <property type="nucleotide sequence ID" value="NC_014217.1"/>
</dbReference>
<reference evidence="2 3" key="1">
    <citation type="journal article" date="2012" name="Stand. Genomic Sci.">
        <title>Complete genome sequence of the facultatively chemolithoautotrophic and methylotrophic alpha Proteobacterium Starkeya novella type strain (ATCC 8093(T)).</title>
        <authorList>
            <person name="Kappler U."/>
            <person name="Davenport K."/>
            <person name="Beatson S."/>
            <person name="Lucas S."/>
            <person name="Lapidus A."/>
            <person name="Copeland A."/>
            <person name="Berry K.W."/>
            <person name="Glavina Del Rio T."/>
            <person name="Hammon N."/>
            <person name="Dalin E."/>
            <person name="Tice H."/>
            <person name="Pitluck S."/>
            <person name="Richardson P."/>
            <person name="Bruce D."/>
            <person name="Goodwin L.A."/>
            <person name="Han C."/>
            <person name="Tapia R."/>
            <person name="Detter J.C."/>
            <person name="Chang Y.J."/>
            <person name="Jeffries C.D."/>
            <person name="Land M."/>
            <person name="Hauser L."/>
            <person name="Kyrpides N.C."/>
            <person name="Goker M."/>
            <person name="Ivanova N."/>
            <person name="Klenk H.P."/>
            <person name="Woyke T."/>
        </authorList>
    </citation>
    <scope>NUCLEOTIDE SEQUENCE [LARGE SCALE GENOMIC DNA]</scope>
    <source>
        <strain evidence="3">ATCC 8093 / DSM 506 / JCM 20403 / CCM 1077 / IAM 12100 / NBRC 12443 / NCIMB 10456</strain>
    </source>
</reference>
<dbReference type="Pfam" id="PF03992">
    <property type="entry name" value="ABM"/>
    <property type="match status" value="1"/>
</dbReference>
<dbReference type="KEGG" id="sno:Snov_2534"/>
<dbReference type="SUPFAM" id="SSF54909">
    <property type="entry name" value="Dimeric alpha+beta barrel"/>
    <property type="match status" value="1"/>
</dbReference>
<dbReference type="GO" id="GO:0004497">
    <property type="term" value="F:monooxygenase activity"/>
    <property type="evidence" value="ECO:0007669"/>
    <property type="project" value="UniProtKB-KW"/>
</dbReference>
<dbReference type="AlphaFoldDB" id="D7A4G6"/>
<accession>D7A4G6</accession>
<proteinExistence type="predicted"/>
<protein>
    <submittedName>
        <fullName evidence="2">Antibiotic biosynthesis monooxygenase</fullName>
    </submittedName>
</protein>
<name>D7A4G6_ANCN5</name>
<dbReference type="Gene3D" id="3.30.70.100">
    <property type="match status" value="1"/>
</dbReference>